<dbReference type="Gene3D" id="3.40.50.2300">
    <property type="match status" value="2"/>
</dbReference>
<dbReference type="PRINTS" id="PR00036">
    <property type="entry name" value="HTHLACI"/>
</dbReference>
<evidence type="ECO:0000313" key="7">
    <source>
        <dbReference type="Proteomes" id="UP000001930"/>
    </source>
</evidence>
<organism evidence="6 7">
    <name type="scientific">Burkholderia thailandensis (strain ATCC 700388 / DSM 13276 / CCUG 48851 / CIP 106301 / E264)</name>
    <dbReference type="NCBI Taxonomy" id="271848"/>
    <lineage>
        <taxon>Bacteria</taxon>
        <taxon>Pseudomonadati</taxon>
        <taxon>Pseudomonadota</taxon>
        <taxon>Betaproteobacteria</taxon>
        <taxon>Burkholderiales</taxon>
        <taxon>Burkholderiaceae</taxon>
        <taxon>Burkholderia</taxon>
        <taxon>pseudomallei group</taxon>
    </lineage>
</organism>
<dbReference type="Proteomes" id="UP000001930">
    <property type="component" value="Chromosome II"/>
</dbReference>
<dbReference type="Gene3D" id="1.10.260.40">
    <property type="entry name" value="lambda repressor-like DNA-binding domains"/>
    <property type="match status" value="1"/>
</dbReference>
<dbReference type="Pfam" id="PF00356">
    <property type="entry name" value="LacI"/>
    <property type="match status" value="1"/>
</dbReference>
<dbReference type="GO" id="GO:0003700">
    <property type="term" value="F:DNA-binding transcription factor activity"/>
    <property type="evidence" value="ECO:0007669"/>
    <property type="project" value="TreeGrafter"/>
</dbReference>
<evidence type="ECO:0000259" key="4">
    <source>
        <dbReference type="PROSITE" id="PS50932"/>
    </source>
</evidence>
<evidence type="ECO:0000259" key="5">
    <source>
        <dbReference type="PROSITE" id="PS50943"/>
    </source>
</evidence>
<keyword evidence="2" id="KW-0238">DNA-binding</keyword>
<evidence type="ECO:0000256" key="3">
    <source>
        <dbReference type="ARBA" id="ARBA00023163"/>
    </source>
</evidence>
<gene>
    <name evidence="6" type="ordered locus">BTH_II0983</name>
</gene>
<dbReference type="PROSITE" id="PS50943">
    <property type="entry name" value="HTH_CROC1"/>
    <property type="match status" value="1"/>
</dbReference>
<feature type="domain" description="HTH cro/C1-type" evidence="5">
    <location>
        <begin position="7"/>
        <end position="55"/>
    </location>
</feature>
<keyword evidence="1" id="KW-0805">Transcription regulation</keyword>
<accession>Q2T6L9</accession>
<dbReference type="PANTHER" id="PTHR30146">
    <property type="entry name" value="LACI-RELATED TRANSCRIPTIONAL REPRESSOR"/>
    <property type="match status" value="1"/>
</dbReference>
<proteinExistence type="predicted"/>
<evidence type="ECO:0000313" key="6">
    <source>
        <dbReference type="EMBL" id="ABC35735.1"/>
    </source>
</evidence>
<dbReference type="AlphaFoldDB" id="Q2T6L9"/>
<dbReference type="InterPro" id="IPR028082">
    <property type="entry name" value="Peripla_BP_I"/>
</dbReference>
<protein>
    <submittedName>
        <fullName evidence="6">Ribose operon repressor, putative</fullName>
    </submittedName>
</protein>
<dbReference type="Pfam" id="PF13377">
    <property type="entry name" value="Peripla_BP_3"/>
    <property type="match status" value="1"/>
</dbReference>
<evidence type="ECO:0000256" key="2">
    <source>
        <dbReference type="ARBA" id="ARBA00023125"/>
    </source>
</evidence>
<dbReference type="SMART" id="SM00354">
    <property type="entry name" value="HTH_LACI"/>
    <property type="match status" value="1"/>
</dbReference>
<dbReference type="PROSITE" id="PS50932">
    <property type="entry name" value="HTH_LACI_2"/>
    <property type="match status" value="1"/>
</dbReference>
<dbReference type="InterPro" id="IPR046335">
    <property type="entry name" value="LacI/GalR-like_sensor"/>
</dbReference>
<dbReference type="KEGG" id="bte:BTH_II0983"/>
<dbReference type="SUPFAM" id="SSF47413">
    <property type="entry name" value="lambda repressor-like DNA-binding domains"/>
    <property type="match status" value="1"/>
</dbReference>
<dbReference type="InterPro" id="IPR001387">
    <property type="entry name" value="Cro/C1-type_HTH"/>
</dbReference>
<dbReference type="CDD" id="cd01392">
    <property type="entry name" value="HTH_LacI"/>
    <property type="match status" value="1"/>
</dbReference>
<dbReference type="InterPro" id="IPR000843">
    <property type="entry name" value="HTH_LacI"/>
</dbReference>
<dbReference type="EMBL" id="CP000085">
    <property type="protein sequence ID" value="ABC35735.1"/>
    <property type="molecule type" value="Genomic_DNA"/>
</dbReference>
<keyword evidence="7" id="KW-1185">Reference proteome</keyword>
<dbReference type="InterPro" id="IPR010982">
    <property type="entry name" value="Lambda_DNA-bd_dom_sf"/>
</dbReference>
<sequence length="363" mass="39411">MQNLMSTIQDVAREAGVSVSTVSNVLNGRTGQMRQETLARVQAAINALQYRPSTLARQLKTGQTPIIGLLVPSIANPMYGYIAREVETYAQERYGYRLMIGNTYRDPAKEASFFEDLLSQGVRRVIVISSLANEHHLETAVDRGMVVVSYDRRATEGETTRVEHVTPDNFEAARIATRHLIAHGHTRLAFATLSGATMSRRDKIDGFLSAARDAGLAEHARVLDSGPVNEYGDSMIAENGRALARLLAQDDARPTGIVAVNDLMALGLMAGLRECGLRVPQDVSIVGMDGHFLAAISNPALTTVQLPVPAMAAEMVERAMRPHDEPLPASEQALFTDITLVERESVARPGKTAAKAKRARKSG</sequence>
<dbReference type="SUPFAM" id="SSF53822">
    <property type="entry name" value="Periplasmic binding protein-like I"/>
    <property type="match status" value="1"/>
</dbReference>
<keyword evidence="3" id="KW-0804">Transcription</keyword>
<dbReference type="GO" id="GO:0000976">
    <property type="term" value="F:transcription cis-regulatory region binding"/>
    <property type="evidence" value="ECO:0007669"/>
    <property type="project" value="TreeGrafter"/>
</dbReference>
<name>Q2T6L9_BURTA</name>
<dbReference type="PROSITE" id="PS00356">
    <property type="entry name" value="HTH_LACI_1"/>
    <property type="match status" value="1"/>
</dbReference>
<dbReference type="PANTHER" id="PTHR30146:SF147">
    <property type="entry name" value="HTH-TYPE TRANSCRIPTIONAL REGULATOR DEGA"/>
    <property type="match status" value="1"/>
</dbReference>
<dbReference type="HOGENOM" id="CLU_037628_6_1_4"/>
<feature type="domain" description="HTH lacI-type" evidence="4">
    <location>
        <begin position="6"/>
        <end position="61"/>
    </location>
</feature>
<evidence type="ECO:0000256" key="1">
    <source>
        <dbReference type="ARBA" id="ARBA00023015"/>
    </source>
</evidence>
<reference evidence="6 7" key="1">
    <citation type="journal article" date="2005" name="BMC Genomics">
        <title>Bacterial genome adaptation to niches: divergence of the potential virulence genes in three Burkholderia species of different survival strategies.</title>
        <authorList>
            <person name="Kim H.S."/>
            <person name="Schell M.A."/>
            <person name="Yu Y."/>
            <person name="Ulrich R.L."/>
            <person name="Sarria S.H."/>
            <person name="Nierman W.C."/>
            <person name="DeShazer D."/>
        </authorList>
    </citation>
    <scope>NUCLEOTIDE SEQUENCE [LARGE SCALE GENOMIC DNA]</scope>
    <source>
        <strain evidence="7">ATCC 700388 / DSM 13276 / CCUG 48851 / CIP 106301 / E264</strain>
    </source>
</reference>